<feature type="region of interest" description="Disordered" evidence="1">
    <location>
        <begin position="523"/>
        <end position="555"/>
    </location>
</feature>
<reference evidence="2" key="1">
    <citation type="submission" date="2021-01" db="EMBL/GenBank/DDBJ databases">
        <title>Phytophthora aleatoria, a newly-described species from Pinus radiata is distinct from Phytophthora cactorum isolates based on comparative genomics.</title>
        <authorList>
            <person name="Mcdougal R."/>
            <person name="Panda P."/>
            <person name="Williams N."/>
            <person name="Studholme D.J."/>
        </authorList>
    </citation>
    <scope>NUCLEOTIDE SEQUENCE</scope>
    <source>
        <strain evidence="2">NZFS 4037</strain>
    </source>
</reference>
<proteinExistence type="predicted"/>
<feature type="region of interest" description="Disordered" evidence="1">
    <location>
        <begin position="375"/>
        <end position="394"/>
    </location>
</feature>
<feature type="region of interest" description="Disordered" evidence="1">
    <location>
        <begin position="59"/>
        <end position="316"/>
    </location>
</feature>
<feature type="compositionally biased region" description="Acidic residues" evidence="1">
    <location>
        <begin position="180"/>
        <end position="199"/>
    </location>
</feature>
<feature type="compositionally biased region" description="Gly residues" evidence="1">
    <location>
        <begin position="100"/>
        <end position="111"/>
    </location>
</feature>
<keyword evidence="3" id="KW-1185">Reference proteome</keyword>
<protein>
    <submittedName>
        <fullName evidence="2">Uncharacterized protein</fullName>
    </submittedName>
</protein>
<dbReference type="EMBL" id="JAENGY010000116">
    <property type="protein sequence ID" value="KAG6973235.1"/>
    <property type="molecule type" value="Genomic_DNA"/>
</dbReference>
<evidence type="ECO:0000256" key="1">
    <source>
        <dbReference type="SAM" id="MobiDB-lite"/>
    </source>
</evidence>
<feature type="compositionally biased region" description="Low complexity" evidence="1">
    <location>
        <begin position="380"/>
        <end position="394"/>
    </location>
</feature>
<feature type="compositionally biased region" description="Basic residues" evidence="1">
    <location>
        <begin position="205"/>
        <end position="219"/>
    </location>
</feature>
<sequence>MWMQNSAAGGNFHDRNRFGSQYGQSSYSGGASHDSGAGDWKSKILESGQWLGGKVIEYGGKLARGPGTESIPDQYTHQMPRNDGRANWMADIRSSSSSYSGGGPGGYGGGYQNDFATERPKAYSDFSKGYSSNPPGGYEPKSLSSTDHHKHRHAKKKSESKKSKKSNKKSKKKPQSESDSVSESESEELSISESSEAESADERRHKSKSKKKSKTKKHNGFYSSESDEDVGKRKASADYSFSFDPAKLPPPPSEEQKETSKKSKTKKSKKEKSGKKSRTRRHSVASTDEESVSEKENTRAKAKKRGSKKAAPSSASVDLLGVDLDAQPVAQPAAAAQEVQPSIFDTQQNQNPLQDLAGLSFAALVHAPAPQPSLFDSNTAASASSDAQSQPQQAEAFRTNLLPENNLVDFNSLVSEKKKSLSANPEEKRTLNDLQKARGTDQPAPVMAIPMQGQQMHQQNMMQMSMNMNQLQLTDGSMQQQMYPNMQMQGMSHPQMMMMQPQMAMMAQPQMMNMQMMQQQQFAQGNASMAQPTGVQQTSQGMVNGKSSDPFNQIP</sequence>
<dbReference type="AlphaFoldDB" id="A0A8J5MBY0"/>
<organism evidence="2 3">
    <name type="scientific">Phytophthora aleatoria</name>
    <dbReference type="NCBI Taxonomy" id="2496075"/>
    <lineage>
        <taxon>Eukaryota</taxon>
        <taxon>Sar</taxon>
        <taxon>Stramenopiles</taxon>
        <taxon>Oomycota</taxon>
        <taxon>Peronosporomycetes</taxon>
        <taxon>Peronosporales</taxon>
        <taxon>Peronosporaceae</taxon>
        <taxon>Phytophthora</taxon>
    </lineage>
</organism>
<gene>
    <name evidence="2" type="ORF">JG688_00003623</name>
</gene>
<dbReference type="Proteomes" id="UP000709295">
    <property type="component" value="Unassembled WGS sequence"/>
</dbReference>
<name>A0A8J5MBY0_9STRA</name>
<feature type="compositionally biased region" description="Polar residues" evidence="1">
    <location>
        <begin position="525"/>
        <end position="555"/>
    </location>
</feature>
<feature type="compositionally biased region" description="Low complexity" evidence="1">
    <location>
        <begin position="19"/>
        <end position="39"/>
    </location>
</feature>
<feature type="compositionally biased region" description="Basic residues" evidence="1">
    <location>
        <begin position="262"/>
        <end position="283"/>
    </location>
</feature>
<feature type="compositionally biased region" description="Basic residues" evidence="1">
    <location>
        <begin position="148"/>
        <end position="173"/>
    </location>
</feature>
<evidence type="ECO:0000313" key="3">
    <source>
        <dbReference type="Proteomes" id="UP000709295"/>
    </source>
</evidence>
<accession>A0A8J5MBY0</accession>
<feature type="region of interest" description="Disordered" evidence="1">
    <location>
        <begin position="1"/>
        <end position="40"/>
    </location>
</feature>
<evidence type="ECO:0000313" key="2">
    <source>
        <dbReference type="EMBL" id="KAG6973235.1"/>
    </source>
</evidence>
<comment type="caution">
    <text evidence="2">The sequence shown here is derived from an EMBL/GenBank/DDBJ whole genome shotgun (WGS) entry which is preliminary data.</text>
</comment>